<evidence type="ECO:0000259" key="1">
    <source>
        <dbReference type="PROSITE" id="PS51502"/>
    </source>
</evidence>
<dbReference type="PANTHER" id="PTHR37832:SF1">
    <property type="entry name" value="STRESS-RESPONSE A_B BARREL DOMAIN-CONTAINING PROTEIN"/>
    <property type="match status" value="1"/>
</dbReference>
<dbReference type="Proteomes" id="UP000326598">
    <property type="component" value="Chromosome"/>
</dbReference>
<dbReference type="Pfam" id="PF07876">
    <property type="entry name" value="Dabb"/>
    <property type="match status" value="1"/>
</dbReference>
<dbReference type="RefSeq" id="WP_150478414.1">
    <property type="nucleotide sequence ID" value="NZ_BMSO01000014.1"/>
</dbReference>
<reference evidence="3 5" key="2">
    <citation type="journal article" date="2021" name="J. Microbiol. Biotechnol.">
        <title>An Efficient Markerless Deletion System Suitable for the Industrial Strains of Streptomyces.</title>
        <authorList>
            <person name="Dong J."/>
            <person name="Wei J."/>
            <person name="Li H."/>
            <person name="Zhao S."/>
            <person name="Guan W."/>
        </authorList>
    </citation>
    <scope>NUCLEOTIDE SEQUENCE [LARGE SCALE GENOMIC DNA]</scope>
    <source>
        <strain evidence="3 5">CICC 11043</strain>
    </source>
</reference>
<protein>
    <submittedName>
        <fullName evidence="2">Dabb family protein</fullName>
    </submittedName>
</protein>
<dbReference type="PANTHER" id="PTHR37832">
    <property type="entry name" value="BLL2683 PROTEIN"/>
    <property type="match status" value="1"/>
</dbReference>
<dbReference type="GeneID" id="91414512"/>
<sequence length="97" mass="11333">MIRHVVLFKFKSGVDWADPRAMGAERTAAQVGGEVPDLREWRYGRNVSTRDIAYDFLVEGLLDDMEAVDRYLVHPFHQQAIRQWKEISDWVVVDVEE</sequence>
<evidence type="ECO:0000313" key="4">
    <source>
        <dbReference type="Proteomes" id="UP000326598"/>
    </source>
</evidence>
<dbReference type="KEGG" id="scoe:CP976_00035"/>
<gene>
    <name evidence="2" type="ORF">CP976_00035</name>
    <name evidence="3" type="ORF">R5U08_37985</name>
</gene>
<dbReference type="Gene3D" id="3.30.70.100">
    <property type="match status" value="1"/>
</dbReference>
<dbReference type="EMBL" id="CP137524">
    <property type="protein sequence ID" value="WOT39570.1"/>
    <property type="molecule type" value="Genomic_DNA"/>
</dbReference>
<evidence type="ECO:0000313" key="3">
    <source>
        <dbReference type="EMBL" id="WOT39570.1"/>
    </source>
</evidence>
<reference evidence="2 4" key="1">
    <citation type="submission" date="2017-09" db="EMBL/GenBank/DDBJ databases">
        <authorList>
            <person name="Lee N."/>
            <person name="Cho B.-K."/>
        </authorList>
    </citation>
    <scope>NUCLEOTIDE SEQUENCE [LARGE SCALE GENOMIC DNA]</scope>
    <source>
        <strain evidence="2 4">ATCC 13740</strain>
    </source>
</reference>
<evidence type="ECO:0000313" key="2">
    <source>
        <dbReference type="EMBL" id="QEV22751.1"/>
    </source>
</evidence>
<dbReference type="SMART" id="SM00886">
    <property type="entry name" value="Dabb"/>
    <property type="match status" value="1"/>
</dbReference>
<dbReference type="AlphaFoldDB" id="A0A5J6HWM1"/>
<dbReference type="PROSITE" id="PS51502">
    <property type="entry name" value="S_R_A_B_BARREL"/>
    <property type="match status" value="1"/>
</dbReference>
<keyword evidence="5" id="KW-1185">Reference proteome</keyword>
<dbReference type="Proteomes" id="UP001305002">
    <property type="component" value="Chromosome"/>
</dbReference>
<feature type="domain" description="Stress-response A/B barrel" evidence="1">
    <location>
        <begin position="2"/>
        <end position="95"/>
    </location>
</feature>
<organism evidence="2 4">
    <name type="scientific">Streptomyces coeruleorubidus</name>
    <dbReference type="NCBI Taxonomy" id="116188"/>
    <lineage>
        <taxon>Bacteria</taxon>
        <taxon>Bacillati</taxon>
        <taxon>Actinomycetota</taxon>
        <taxon>Actinomycetes</taxon>
        <taxon>Kitasatosporales</taxon>
        <taxon>Streptomycetaceae</taxon>
        <taxon>Streptomyces</taxon>
    </lineage>
</organism>
<name>A0A5J6HWM1_STRC4</name>
<dbReference type="EMBL" id="CP023694">
    <property type="protein sequence ID" value="QEV22751.1"/>
    <property type="molecule type" value="Genomic_DNA"/>
</dbReference>
<accession>A0A5J6HWM1</accession>
<dbReference type="InterPro" id="IPR013097">
    <property type="entry name" value="Dabb"/>
</dbReference>
<reference evidence="3" key="4">
    <citation type="journal article" date="2024" name="Microb. Biotechnol.">
        <title>The involvement of multiple ABC transporters in daunorubicin efflux in Streptomyces coeruleorubidus.</title>
        <authorList>
            <person name="Dong J."/>
            <person name="Ning J."/>
            <person name="Tian Y."/>
            <person name="Li H."/>
            <person name="Chen H."/>
            <person name="Guan W."/>
        </authorList>
    </citation>
    <scope>NUCLEOTIDE SEQUENCE</scope>
    <source>
        <strain evidence="3">CICC 11043</strain>
    </source>
</reference>
<dbReference type="SUPFAM" id="SSF54909">
    <property type="entry name" value="Dimeric alpha+beta barrel"/>
    <property type="match status" value="1"/>
</dbReference>
<dbReference type="InterPro" id="IPR011008">
    <property type="entry name" value="Dimeric_a/b-barrel"/>
</dbReference>
<proteinExistence type="predicted"/>
<evidence type="ECO:0000313" key="5">
    <source>
        <dbReference type="Proteomes" id="UP001305002"/>
    </source>
</evidence>
<reference evidence="3" key="3">
    <citation type="submission" date="2023-10" db="EMBL/GenBank/DDBJ databases">
        <authorList>
            <person name="guan w."/>
        </authorList>
    </citation>
    <scope>NUCLEOTIDE SEQUENCE</scope>
    <source>
        <strain evidence="3">CICC 11043</strain>
    </source>
</reference>